<name>S6A9W9_SULDS</name>
<evidence type="ECO:0000313" key="5">
    <source>
        <dbReference type="Proteomes" id="UP000015559"/>
    </source>
</evidence>
<dbReference type="InterPro" id="IPR057727">
    <property type="entry name" value="WCX_dom"/>
</dbReference>
<dbReference type="InterPro" id="IPR051534">
    <property type="entry name" value="CBASS_pafABC_assoc_protein"/>
</dbReference>
<dbReference type="eggNOG" id="COG2378">
    <property type="taxonomic scope" value="Bacteria"/>
</dbReference>
<keyword evidence="2" id="KW-0804">Transcription</keyword>
<feature type="domain" description="HTH deoR-type" evidence="3">
    <location>
        <begin position="3"/>
        <end position="62"/>
    </location>
</feature>
<dbReference type="InterPro" id="IPR036388">
    <property type="entry name" value="WH-like_DNA-bd_sf"/>
</dbReference>
<keyword evidence="1" id="KW-0805">Transcription regulation</keyword>
<dbReference type="InterPro" id="IPR001034">
    <property type="entry name" value="DeoR_HTH"/>
</dbReference>
<dbReference type="Pfam" id="PF13280">
    <property type="entry name" value="WYL"/>
    <property type="match status" value="1"/>
</dbReference>
<dbReference type="EMBL" id="AP013066">
    <property type="protein sequence ID" value="BAN34840.1"/>
    <property type="molecule type" value="Genomic_DNA"/>
</dbReference>
<sequence length="324" mass="38214">MDRTERFYRIDQLLNERRIVPIEIFLEDLEISRATFKRDIEYLRDRLNAPIVWDREAGGYRFDKPMAGNKYELPGLWFNASEIHALLTMQHLLQNLGPGLLSPHVDPLLTRLKLLLESADIPMDSVEKRIRILRVNARSYEPEHFSPIATAVLQRKKLEISYYTRSRDETQDRLLSPQRLTHYRDNWYLDAWCHMRNGIRSFSLDAIRRVKLINEQALDVSEQELDETLGTGYGIFSGKEVKWAELRFTLQRARWVSREAWHPEQKSHFDDEGRYILKVPYSDDRELVMDILKFGPEVEVLGPDLLRRRIIDLVGQTSKIYGDS</sequence>
<dbReference type="Proteomes" id="UP000015559">
    <property type="component" value="Chromosome"/>
</dbReference>
<dbReference type="PANTHER" id="PTHR34580:SF3">
    <property type="entry name" value="PROTEIN PAFB"/>
    <property type="match status" value="1"/>
</dbReference>
<evidence type="ECO:0000256" key="1">
    <source>
        <dbReference type="ARBA" id="ARBA00023015"/>
    </source>
</evidence>
<accession>S6A9W9</accession>
<protein>
    <recommendedName>
        <fullName evidence="3">HTH deoR-type domain-containing protein</fullName>
    </recommendedName>
</protein>
<dbReference type="KEGG" id="sdr:SCD_n01001"/>
<dbReference type="PROSITE" id="PS52050">
    <property type="entry name" value="WYL"/>
    <property type="match status" value="1"/>
</dbReference>
<dbReference type="RefSeq" id="WP_009206211.1">
    <property type="nucleotide sequence ID" value="NC_022357.1"/>
</dbReference>
<reference evidence="4 5" key="1">
    <citation type="journal article" date="2012" name="Appl. Environ. Microbiol.">
        <title>Draft genome sequence of a psychrotolerant sulfur-oxidizing bacterium, Sulfuricella denitrificans skB26, and proteomic insights into cold adaptation.</title>
        <authorList>
            <person name="Watanabe T."/>
            <person name="Kojima H."/>
            <person name="Fukui M."/>
        </authorList>
    </citation>
    <scope>NUCLEOTIDE SEQUENCE [LARGE SCALE GENOMIC DNA]</scope>
    <source>
        <strain evidence="5">skB26</strain>
    </source>
</reference>
<dbReference type="STRING" id="1163617.SCD_n01001"/>
<gene>
    <name evidence="4" type="ORF">SCD_n01001</name>
</gene>
<proteinExistence type="predicted"/>
<dbReference type="OrthoDB" id="8555652at2"/>
<evidence type="ECO:0000259" key="3">
    <source>
        <dbReference type="PROSITE" id="PS51000"/>
    </source>
</evidence>
<dbReference type="InterPro" id="IPR026881">
    <property type="entry name" value="WYL_dom"/>
</dbReference>
<dbReference type="HOGENOM" id="CLU_041141_4_1_4"/>
<dbReference type="GO" id="GO:0003700">
    <property type="term" value="F:DNA-binding transcription factor activity"/>
    <property type="evidence" value="ECO:0007669"/>
    <property type="project" value="InterPro"/>
</dbReference>
<evidence type="ECO:0000313" key="4">
    <source>
        <dbReference type="EMBL" id="BAN34840.1"/>
    </source>
</evidence>
<dbReference type="AlphaFoldDB" id="S6A9W9"/>
<keyword evidence="5" id="KW-1185">Reference proteome</keyword>
<dbReference type="PROSITE" id="PS51000">
    <property type="entry name" value="HTH_DEOR_2"/>
    <property type="match status" value="1"/>
</dbReference>
<organism evidence="4 5">
    <name type="scientific">Sulfuricella denitrificans (strain DSM 22764 / NBRC 105220 / skB26)</name>
    <dbReference type="NCBI Taxonomy" id="1163617"/>
    <lineage>
        <taxon>Bacteria</taxon>
        <taxon>Pseudomonadati</taxon>
        <taxon>Pseudomonadota</taxon>
        <taxon>Betaproteobacteria</taxon>
        <taxon>Nitrosomonadales</taxon>
        <taxon>Sulfuricellaceae</taxon>
        <taxon>Sulfuricella</taxon>
    </lineage>
</organism>
<evidence type="ECO:0000256" key="2">
    <source>
        <dbReference type="ARBA" id="ARBA00023163"/>
    </source>
</evidence>
<dbReference type="Pfam" id="PF25583">
    <property type="entry name" value="WCX"/>
    <property type="match status" value="1"/>
</dbReference>
<dbReference type="PANTHER" id="PTHR34580">
    <property type="match status" value="1"/>
</dbReference>
<dbReference type="Gene3D" id="1.10.10.10">
    <property type="entry name" value="Winged helix-like DNA-binding domain superfamily/Winged helix DNA-binding domain"/>
    <property type="match status" value="1"/>
</dbReference>